<evidence type="ECO:0000313" key="2">
    <source>
        <dbReference type="EMBL" id="KAG8051144.1"/>
    </source>
</evidence>
<reference evidence="2" key="1">
    <citation type="journal article" date="2021" name="bioRxiv">
        <title>Whole Genome Assembly and Annotation of Northern Wild Rice, Zizania palustris L., Supports a Whole Genome Duplication in the Zizania Genus.</title>
        <authorList>
            <person name="Haas M."/>
            <person name="Kono T."/>
            <person name="Macchietto M."/>
            <person name="Millas R."/>
            <person name="McGilp L."/>
            <person name="Shao M."/>
            <person name="Duquette J."/>
            <person name="Hirsch C.N."/>
            <person name="Kimball J."/>
        </authorList>
    </citation>
    <scope>NUCLEOTIDE SEQUENCE</scope>
    <source>
        <tissue evidence="2">Fresh leaf tissue</tissue>
    </source>
</reference>
<dbReference type="AlphaFoldDB" id="A0A8J5S6F3"/>
<feature type="region of interest" description="Disordered" evidence="1">
    <location>
        <begin position="1"/>
        <end position="26"/>
    </location>
</feature>
<gene>
    <name evidence="2" type="ORF">GUJ93_ZPchr0009g1387</name>
</gene>
<dbReference type="EMBL" id="JAAALK010000289">
    <property type="protein sequence ID" value="KAG8051144.1"/>
    <property type="molecule type" value="Genomic_DNA"/>
</dbReference>
<protein>
    <submittedName>
        <fullName evidence="2">Uncharacterized protein</fullName>
    </submittedName>
</protein>
<proteinExistence type="predicted"/>
<name>A0A8J5S6F3_ZIZPA</name>
<accession>A0A8J5S6F3</accession>
<reference evidence="2" key="2">
    <citation type="submission" date="2021-02" db="EMBL/GenBank/DDBJ databases">
        <authorList>
            <person name="Kimball J.A."/>
            <person name="Haas M.W."/>
            <person name="Macchietto M."/>
            <person name="Kono T."/>
            <person name="Duquette J."/>
            <person name="Shao M."/>
        </authorList>
    </citation>
    <scope>NUCLEOTIDE SEQUENCE</scope>
    <source>
        <tissue evidence="2">Fresh leaf tissue</tissue>
    </source>
</reference>
<evidence type="ECO:0000256" key="1">
    <source>
        <dbReference type="SAM" id="MobiDB-lite"/>
    </source>
</evidence>
<sequence length="76" mass="8249">MAPHRPGGQDPHHRVSSSVPAVEPRPPCLRQAPRCRAVTSAPPDLDGRCPAPVPLVCDPESQIRGYIVVDYGCQKR</sequence>
<evidence type="ECO:0000313" key="3">
    <source>
        <dbReference type="Proteomes" id="UP000729402"/>
    </source>
</evidence>
<organism evidence="2 3">
    <name type="scientific">Zizania palustris</name>
    <name type="common">Northern wild rice</name>
    <dbReference type="NCBI Taxonomy" id="103762"/>
    <lineage>
        <taxon>Eukaryota</taxon>
        <taxon>Viridiplantae</taxon>
        <taxon>Streptophyta</taxon>
        <taxon>Embryophyta</taxon>
        <taxon>Tracheophyta</taxon>
        <taxon>Spermatophyta</taxon>
        <taxon>Magnoliopsida</taxon>
        <taxon>Liliopsida</taxon>
        <taxon>Poales</taxon>
        <taxon>Poaceae</taxon>
        <taxon>BOP clade</taxon>
        <taxon>Oryzoideae</taxon>
        <taxon>Oryzeae</taxon>
        <taxon>Zizaniinae</taxon>
        <taxon>Zizania</taxon>
    </lineage>
</organism>
<dbReference type="Proteomes" id="UP000729402">
    <property type="component" value="Unassembled WGS sequence"/>
</dbReference>
<comment type="caution">
    <text evidence="2">The sequence shown here is derived from an EMBL/GenBank/DDBJ whole genome shotgun (WGS) entry which is preliminary data.</text>
</comment>
<keyword evidence="3" id="KW-1185">Reference proteome</keyword>